<feature type="transmembrane region" description="Helical" evidence="6">
    <location>
        <begin position="304"/>
        <end position="325"/>
    </location>
</feature>
<feature type="transmembrane region" description="Helical" evidence="6">
    <location>
        <begin position="235"/>
        <end position="255"/>
    </location>
</feature>
<sequence length="398" mass="41953">MADVASRGLAFLGTLLIVRAFADEAFGQIGVATTVVTYALQASTCGLDVFAVRHGARHPDQIGATASSVMAMRGALGLAAYTVLLVVCWALPALRPILPLVALFGLTVFTGALSLTWVPQALQQTRVLATANLSIGALYFLGVLLITRTGGPLWSLPMAQVAAEALVAVGLFRWLRGRAERLVAPWPVAEWGRVLRESAPIGASWLLRTVALGSDLVLLRLLLVGDAQIGWYNGAWRLFGLMMGLSAVYFTILFPRLSRRAAESPAAFRAEALGSLARVMPLALAGAVGVAVLAPWALGLLFSPSFAGAAMALRILGAAALVNVVNNHFRYMLLATNRQRVDLRNTMLSTGAHVTLKLALIPIAGIEGAALGTLGGELAVLALGSWATRADFRRRGAS</sequence>
<dbReference type="AlphaFoldDB" id="A0A6M4IQY2"/>
<accession>A0A6M4IQY2</accession>
<gene>
    <name evidence="7" type="ORF">HKW67_18370</name>
</gene>
<comment type="subcellular location">
    <subcellularLocation>
        <location evidence="1">Cell membrane</location>
        <topology evidence="1">Multi-pass membrane protein</topology>
    </subcellularLocation>
</comment>
<feature type="transmembrane region" description="Helical" evidence="6">
    <location>
        <begin position="127"/>
        <end position="147"/>
    </location>
</feature>
<evidence type="ECO:0000313" key="8">
    <source>
        <dbReference type="Proteomes" id="UP000500938"/>
    </source>
</evidence>
<dbReference type="CDD" id="cd13128">
    <property type="entry name" value="MATE_Wzx_like"/>
    <property type="match status" value="1"/>
</dbReference>
<dbReference type="PANTHER" id="PTHR30250">
    <property type="entry name" value="PST FAMILY PREDICTED COLANIC ACID TRANSPORTER"/>
    <property type="match status" value="1"/>
</dbReference>
<proteinExistence type="predicted"/>
<reference evidence="7 8" key="1">
    <citation type="submission" date="2020-05" db="EMBL/GenBank/DDBJ databases">
        <title>Complete genome sequence of Gemmatimonas greenlandica TET16.</title>
        <authorList>
            <person name="Zeng Y."/>
        </authorList>
    </citation>
    <scope>NUCLEOTIDE SEQUENCE [LARGE SCALE GENOMIC DNA]</scope>
    <source>
        <strain evidence="7 8">TET16</strain>
    </source>
</reference>
<dbReference type="Proteomes" id="UP000500938">
    <property type="component" value="Chromosome"/>
</dbReference>
<organism evidence="7 8">
    <name type="scientific">Gemmatimonas groenlandica</name>
    <dbReference type="NCBI Taxonomy" id="2732249"/>
    <lineage>
        <taxon>Bacteria</taxon>
        <taxon>Pseudomonadati</taxon>
        <taxon>Gemmatimonadota</taxon>
        <taxon>Gemmatimonadia</taxon>
        <taxon>Gemmatimonadales</taxon>
        <taxon>Gemmatimonadaceae</taxon>
        <taxon>Gemmatimonas</taxon>
    </lineage>
</organism>
<evidence type="ECO:0000256" key="6">
    <source>
        <dbReference type="SAM" id="Phobius"/>
    </source>
</evidence>
<dbReference type="PANTHER" id="PTHR30250:SF11">
    <property type="entry name" value="O-ANTIGEN TRANSPORTER-RELATED"/>
    <property type="match status" value="1"/>
</dbReference>
<evidence type="ECO:0000256" key="1">
    <source>
        <dbReference type="ARBA" id="ARBA00004651"/>
    </source>
</evidence>
<evidence type="ECO:0000256" key="3">
    <source>
        <dbReference type="ARBA" id="ARBA00022692"/>
    </source>
</evidence>
<feature type="transmembrane region" description="Helical" evidence="6">
    <location>
        <begin position="98"/>
        <end position="118"/>
    </location>
</feature>
<keyword evidence="3 6" id="KW-0812">Transmembrane</keyword>
<dbReference type="InterPro" id="IPR002797">
    <property type="entry name" value="Polysacc_synth"/>
</dbReference>
<protein>
    <submittedName>
        <fullName evidence="7">Flippase</fullName>
    </submittedName>
</protein>
<evidence type="ECO:0000256" key="4">
    <source>
        <dbReference type="ARBA" id="ARBA00022989"/>
    </source>
</evidence>
<keyword evidence="5 6" id="KW-0472">Membrane</keyword>
<name>A0A6M4IQY2_9BACT</name>
<dbReference type="EMBL" id="CP053085">
    <property type="protein sequence ID" value="QJR37334.1"/>
    <property type="molecule type" value="Genomic_DNA"/>
</dbReference>
<keyword evidence="8" id="KW-1185">Reference proteome</keyword>
<evidence type="ECO:0000256" key="5">
    <source>
        <dbReference type="ARBA" id="ARBA00023136"/>
    </source>
</evidence>
<dbReference type="RefSeq" id="WP_171226768.1">
    <property type="nucleotide sequence ID" value="NZ_CP053085.1"/>
</dbReference>
<evidence type="ECO:0000256" key="2">
    <source>
        <dbReference type="ARBA" id="ARBA00022475"/>
    </source>
</evidence>
<feature type="transmembrane region" description="Helical" evidence="6">
    <location>
        <begin position="276"/>
        <end position="298"/>
    </location>
</feature>
<evidence type="ECO:0000313" key="7">
    <source>
        <dbReference type="EMBL" id="QJR37334.1"/>
    </source>
</evidence>
<feature type="transmembrane region" description="Helical" evidence="6">
    <location>
        <begin position="73"/>
        <end position="92"/>
    </location>
</feature>
<dbReference type="InterPro" id="IPR050833">
    <property type="entry name" value="Poly_Biosynth_Transport"/>
</dbReference>
<dbReference type="Pfam" id="PF01943">
    <property type="entry name" value="Polysacc_synt"/>
    <property type="match status" value="1"/>
</dbReference>
<keyword evidence="2" id="KW-1003">Cell membrane</keyword>
<keyword evidence="4 6" id="KW-1133">Transmembrane helix</keyword>
<dbReference type="KEGG" id="ggr:HKW67_18370"/>
<dbReference type="GO" id="GO:0005886">
    <property type="term" value="C:plasma membrane"/>
    <property type="evidence" value="ECO:0007669"/>
    <property type="project" value="UniProtKB-SubCell"/>
</dbReference>